<dbReference type="GO" id="GO:0020037">
    <property type="term" value="F:heme binding"/>
    <property type="evidence" value="ECO:0007669"/>
    <property type="project" value="InterPro"/>
</dbReference>
<dbReference type="EMBL" id="AP012029">
    <property type="protein sequence ID" value="BAJ63917.1"/>
    <property type="molecule type" value="Genomic_DNA"/>
</dbReference>
<dbReference type="FunCoup" id="E8N653">
    <property type="interactions" value="134"/>
</dbReference>
<evidence type="ECO:0000256" key="1">
    <source>
        <dbReference type="ARBA" id="ARBA00010617"/>
    </source>
</evidence>
<keyword evidence="3 7" id="KW-0479">Metal-binding</keyword>
<evidence type="ECO:0000256" key="8">
    <source>
        <dbReference type="RuleBase" id="RU000461"/>
    </source>
</evidence>
<comment type="similarity">
    <text evidence="1 8">Belongs to the cytochrome P450 family.</text>
</comment>
<dbReference type="PROSITE" id="PS00086">
    <property type="entry name" value="CYTOCHROME_P450"/>
    <property type="match status" value="1"/>
</dbReference>
<evidence type="ECO:0000256" key="6">
    <source>
        <dbReference type="ARBA" id="ARBA00023033"/>
    </source>
</evidence>
<dbReference type="InterPro" id="IPR017972">
    <property type="entry name" value="Cyt_P450_CS"/>
</dbReference>
<keyword evidence="10" id="KW-1185">Reference proteome</keyword>
<feature type="binding site" description="axial binding residue" evidence="7">
    <location>
        <position position="396"/>
    </location>
    <ligand>
        <name>heme</name>
        <dbReference type="ChEBI" id="CHEBI:30413"/>
    </ligand>
    <ligandPart>
        <name>Fe</name>
        <dbReference type="ChEBI" id="CHEBI:18248"/>
    </ligandPart>
</feature>
<evidence type="ECO:0000313" key="10">
    <source>
        <dbReference type="Proteomes" id="UP000008922"/>
    </source>
</evidence>
<evidence type="ECO:0000256" key="3">
    <source>
        <dbReference type="ARBA" id="ARBA00022723"/>
    </source>
</evidence>
<reference evidence="9 10" key="1">
    <citation type="submission" date="2010-12" db="EMBL/GenBank/DDBJ databases">
        <title>Whole genome sequence of Anaerolinea thermophila UNI-1.</title>
        <authorList>
            <person name="Narita-Yamada S."/>
            <person name="Kishi E."/>
            <person name="Watanabe Y."/>
            <person name="Takasaki K."/>
            <person name="Ankai A."/>
            <person name="Oguchi A."/>
            <person name="Fukui S."/>
            <person name="Takahashi M."/>
            <person name="Yashiro I."/>
            <person name="Hosoyama A."/>
            <person name="Sekiguchi Y."/>
            <person name="Hanada S."/>
            <person name="Fujita N."/>
        </authorList>
    </citation>
    <scope>NUCLEOTIDE SEQUENCE [LARGE SCALE GENOMIC DNA]</scope>
    <source>
        <strain evidence="10">DSM 14523 / JCM 11388 / NBRC 100420 / UNI-1</strain>
    </source>
</reference>
<dbReference type="RefSeq" id="WP_013560294.1">
    <property type="nucleotide sequence ID" value="NC_014960.1"/>
</dbReference>
<dbReference type="PRINTS" id="PR00463">
    <property type="entry name" value="EP450I"/>
</dbReference>
<dbReference type="CDD" id="cd20620">
    <property type="entry name" value="CYP132-like"/>
    <property type="match status" value="1"/>
</dbReference>
<dbReference type="InterPro" id="IPR001128">
    <property type="entry name" value="Cyt_P450"/>
</dbReference>
<dbReference type="GO" id="GO:0004497">
    <property type="term" value="F:monooxygenase activity"/>
    <property type="evidence" value="ECO:0007669"/>
    <property type="project" value="UniProtKB-KW"/>
</dbReference>
<dbReference type="InterPro" id="IPR050196">
    <property type="entry name" value="Cytochrome_P450_Monoox"/>
</dbReference>
<evidence type="ECO:0000313" key="9">
    <source>
        <dbReference type="EMBL" id="BAJ63917.1"/>
    </source>
</evidence>
<evidence type="ECO:0000256" key="2">
    <source>
        <dbReference type="ARBA" id="ARBA00022617"/>
    </source>
</evidence>
<protein>
    <submittedName>
        <fullName evidence="9">Cytochrome P450</fullName>
    </submittedName>
</protein>
<evidence type="ECO:0000256" key="4">
    <source>
        <dbReference type="ARBA" id="ARBA00023002"/>
    </source>
</evidence>
<name>E8N653_ANATU</name>
<dbReference type="Pfam" id="PF00067">
    <property type="entry name" value="p450"/>
    <property type="match status" value="1"/>
</dbReference>
<evidence type="ECO:0000256" key="5">
    <source>
        <dbReference type="ARBA" id="ARBA00023004"/>
    </source>
</evidence>
<sequence length="453" mass="51322">MAITKIPGPTNLTLLPKIGSIQSKPLDFLLWLYQTYGPVSRFQAFNTPVIHLADPEAVKHVLQENHRNYSKDTIQYHSLAIITGNGLLTNDGTGWLRQRRLAQPAFARGRLSHLDQIVIPSTQSLLTRWRQLPEAHLIDVDAEMMRLTLEIVGKALFSIDLSKDAPHLTEATLTTLDYIVYRVKTLTLIPTYLPLPRNRAFRKALKTLEEAVSQIIQQRRKDKVLGEDLLGMFLRARDEESGEGMSDRQIRDEVMTMLIAGHETVASALTWTWYLLSTHPEIENRLFEEVHTVLKGNPPSTKDLENLPYTAQVFTEALRLYPPAWLITRKAMGEDEILGYSIPPGAVIVISPYVIHRLKEHWENPEAFIPERFARDPEGTSHRFTFIPFGAGPRLCIGNQFAHIEARLILAGMTQKLRFTPPPKAPVVDALVTLRPRNGLHMSVVHRSSNSLK</sequence>
<dbReference type="AlphaFoldDB" id="E8N653"/>
<dbReference type="InParanoid" id="E8N653"/>
<keyword evidence="2 7" id="KW-0349">Heme</keyword>
<dbReference type="KEGG" id="atm:ANT_18910"/>
<keyword evidence="4 8" id="KW-0560">Oxidoreductase</keyword>
<comment type="cofactor">
    <cofactor evidence="7">
        <name>heme</name>
        <dbReference type="ChEBI" id="CHEBI:30413"/>
    </cofactor>
</comment>
<dbReference type="Gene3D" id="1.10.630.10">
    <property type="entry name" value="Cytochrome P450"/>
    <property type="match status" value="1"/>
</dbReference>
<dbReference type="GO" id="GO:0005506">
    <property type="term" value="F:iron ion binding"/>
    <property type="evidence" value="ECO:0007669"/>
    <property type="project" value="InterPro"/>
</dbReference>
<accession>E8N653</accession>
<dbReference type="STRING" id="926569.ANT_18910"/>
<dbReference type="Proteomes" id="UP000008922">
    <property type="component" value="Chromosome"/>
</dbReference>
<proteinExistence type="inferred from homology"/>
<dbReference type="HOGENOM" id="CLU_001570_5_1_0"/>
<keyword evidence="5 7" id="KW-0408">Iron</keyword>
<dbReference type="GO" id="GO:0016705">
    <property type="term" value="F:oxidoreductase activity, acting on paired donors, with incorporation or reduction of molecular oxygen"/>
    <property type="evidence" value="ECO:0007669"/>
    <property type="project" value="InterPro"/>
</dbReference>
<dbReference type="PRINTS" id="PR00385">
    <property type="entry name" value="P450"/>
</dbReference>
<gene>
    <name evidence="9" type="ordered locus">ANT_18910</name>
</gene>
<keyword evidence="6 8" id="KW-0503">Monooxygenase</keyword>
<dbReference type="InterPro" id="IPR002401">
    <property type="entry name" value="Cyt_P450_E_grp-I"/>
</dbReference>
<organism evidence="9 10">
    <name type="scientific">Anaerolinea thermophila (strain DSM 14523 / JCM 11388 / NBRC 100420 / UNI-1)</name>
    <dbReference type="NCBI Taxonomy" id="926569"/>
    <lineage>
        <taxon>Bacteria</taxon>
        <taxon>Bacillati</taxon>
        <taxon>Chloroflexota</taxon>
        <taxon>Anaerolineae</taxon>
        <taxon>Anaerolineales</taxon>
        <taxon>Anaerolineaceae</taxon>
        <taxon>Anaerolinea</taxon>
    </lineage>
</organism>
<dbReference type="PANTHER" id="PTHR24291:SF50">
    <property type="entry name" value="BIFUNCTIONAL ALBAFLAVENONE MONOOXYGENASE_TERPENE SYNTHASE"/>
    <property type="match status" value="1"/>
</dbReference>
<dbReference type="eggNOG" id="COG2124">
    <property type="taxonomic scope" value="Bacteria"/>
</dbReference>
<dbReference type="SUPFAM" id="SSF48264">
    <property type="entry name" value="Cytochrome P450"/>
    <property type="match status" value="1"/>
</dbReference>
<dbReference type="PANTHER" id="PTHR24291">
    <property type="entry name" value="CYTOCHROME P450 FAMILY 4"/>
    <property type="match status" value="1"/>
</dbReference>
<dbReference type="OrthoDB" id="140159at2"/>
<evidence type="ECO:0000256" key="7">
    <source>
        <dbReference type="PIRSR" id="PIRSR602401-1"/>
    </source>
</evidence>
<dbReference type="InterPro" id="IPR036396">
    <property type="entry name" value="Cyt_P450_sf"/>
</dbReference>